<keyword evidence="2" id="KW-1185">Reference proteome</keyword>
<dbReference type="EMBL" id="JAOPKB010000018">
    <property type="protein sequence ID" value="MCU4975352.1"/>
    <property type="molecule type" value="Genomic_DNA"/>
</dbReference>
<sequence length="235" mass="27303">MRTLTSPTRLSYTFGEYEQLLRSLQSDGFQFSDFSSLEDNEIVIRHDVDLLPEQALNMGRIEASNDVQSTYCFLLTAPFYNLLEIRNVQFLEKLRELGHQIGLHFNPHFYWSERPPQSDIEARVNAERAILGRLLGDEIDIVSFHIPPEWVLGETFDGFTNTYQADFFTDVTYRSDSNQKWRTEPPFPDKWASRIQLLIHPGLWSNEGRAMDDIVTEIGDSCRAEIETYMRPLGK</sequence>
<proteinExistence type="predicted"/>
<evidence type="ECO:0008006" key="3">
    <source>
        <dbReference type="Google" id="ProtNLM"/>
    </source>
</evidence>
<name>A0ABT2QKD0_9EURY</name>
<organism evidence="1 2">
    <name type="scientific">Natronoglomus mannanivorans</name>
    <dbReference type="NCBI Taxonomy" id="2979990"/>
    <lineage>
        <taxon>Archaea</taxon>
        <taxon>Methanobacteriati</taxon>
        <taxon>Methanobacteriota</taxon>
        <taxon>Stenosarchaea group</taxon>
        <taxon>Halobacteria</taxon>
        <taxon>Halobacteriales</taxon>
        <taxon>Natrialbaceae</taxon>
        <taxon>Natronoglomus</taxon>
    </lineage>
</organism>
<evidence type="ECO:0000313" key="1">
    <source>
        <dbReference type="EMBL" id="MCU4975352.1"/>
    </source>
</evidence>
<protein>
    <recommendedName>
        <fullName evidence="3">Polysaccharide deacetylase</fullName>
    </recommendedName>
</protein>
<gene>
    <name evidence="1" type="ORF">OB955_21865</name>
</gene>
<dbReference type="RefSeq" id="WP_338009090.1">
    <property type="nucleotide sequence ID" value="NZ_JAOPKB010000018.1"/>
</dbReference>
<reference evidence="1 2" key="1">
    <citation type="submission" date="2022-09" db="EMBL/GenBank/DDBJ databases">
        <title>Enrichment on poylsaccharides allowed isolation of novel metabolic and taxonomic groups of Haloarchaea.</title>
        <authorList>
            <person name="Sorokin D.Y."/>
            <person name="Elcheninov A.G."/>
            <person name="Khizhniak T.V."/>
            <person name="Kolganova T.V."/>
            <person name="Kublanov I.V."/>
        </authorList>
    </citation>
    <scope>NUCLEOTIDE SEQUENCE [LARGE SCALE GENOMIC DNA]</scope>
    <source>
        <strain evidence="1 2">AArc-m2/3/4</strain>
    </source>
</reference>
<comment type="caution">
    <text evidence="1">The sequence shown here is derived from an EMBL/GenBank/DDBJ whole genome shotgun (WGS) entry which is preliminary data.</text>
</comment>
<dbReference type="InterPro" id="IPR011330">
    <property type="entry name" value="Glyco_hydro/deAcase_b/a-brl"/>
</dbReference>
<accession>A0ABT2QKD0</accession>
<dbReference type="Proteomes" id="UP001320972">
    <property type="component" value="Unassembled WGS sequence"/>
</dbReference>
<dbReference type="SUPFAM" id="SSF88713">
    <property type="entry name" value="Glycoside hydrolase/deacetylase"/>
    <property type="match status" value="1"/>
</dbReference>
<evidence type="ECO:0000313" key="2">
    <source>
        <dbReference type="Proteomes" id="UP001320972"/>
    </source>
</evidence>